<proteinExistence type="predicted"/>
<evidence type="ECO:0000256" key="5">
    <source>
        <dbReference type="SAM" id="MobiDB-lite"/>
    </source>
</evidence>
<dbReference type="InterPro" id="IPR004111">
    <property type="entry name" value="Repressor_TetR_C"/>
</dbReference>
<feature type="DNA-binding region" description="H-T-H motif" evidence="4">
    <location>
        <begin position="137"/>
        <end position="156"/>
    </location>
</feature>
<feature type="domain" description="HTH gntR-type" evidence="6">
    <location>
        <begin position="2"/>
        <end position="70"/>
    </location>
</feature>
<gene>
    <name evidence="8" type="ORF">GCM10022419_006420</name>
</gene>
<dbReference type="Gene3D" id="1.10.10.60">
    <property type="entry name" value="Homeodomain-like"/>
    <property type="match status" value="1"/>
</dbReference>
<protein>
    <submittedName>
        <fullName evidence="8">GntR family transcriptional regulator</fullName>
    </submittedName>
</protein>
<keyword evidence="3" id="KW-0804">Transcription</keyword>
<dbReference type="PANTHER" id="PTHR30055:SF151">
    <property type="entry name" value="TRANSCRIPTIONAL REGULATORY PROTEIN"/>
    <property type="match status" value="1"/>
</dbReference>
<dbReference type="InterPro" id="IPR036271">
    <property type="entry name" value="Tet_transcr_reg_TetR-rel_C_sf"/>
</dbReference>
<dbReference type="RefSeq" id="WP_345558395.1">
    <property type="nucleotide sequence ID" value="NZ_BAABDQ010000001.1"/>
</dbReference>
<evidence type="ECO:0000313" key="8">
    <source>
        <dbReference type="EMBL" id="GAA3530164.1"/>
    </source>
</evidence>
<keyword evidence="9" id="KW-1185">Reference proteome</keyword>
<dbReference type="SMART" id="SM00345">
    <property type="entry name" value="HTH_GNTR"/>
    <property type="match status" value="1"/>
</dbReference>
<evidence type="ECO:0000259" key="6">
    <source>
        <dbReference type="PROSITE" id="PS50949"/>
    </source>
</evidence>
<sequence>MTNPGARMAADIKQRIADGRLRPGDRVPSTRQLARDWGVALATAAKVLTRLAQEGVVVAEPRVGSIVADPHAGSVGAGPRAETGMKAGEGTSSGAGEGASGGKGTRRAAASVPDPVRERIVRAAIEIADAEGLAELTMRRVANALGMATMSLYRHVAGKEDLVMLMIDTAIGRFPLPGDAPPEWRARLEISARLQWAVYRAHPWSAGVTPLTRPLASPSLLRHSEFVMEALRSTGVDAQTKMYVQILIYSYVQGIATHIELERQAKAATGVTGDEWVEGQEDLLRLITTGSPALAEMLAELGDFDLDLDWLFEFGLRPLLDGLTPLIEGR</sequence>
<feature type="compositionally biased region" description="Gly residues" evidence="5">
    <location>
        <begin position="91"/>
        <end position="103"/>
    </location>
</feature>
<dbReference type="Pfam" id="PF02909">
    <property type="entry name" value="TetR_C_1"/>
    <property type="match status" value="1"/>
</dbReference>
<dbReference type="SUPFAM" id="SSF46689">
    <property type="entry name" value="Homeodomain-like"/>
    <property type="match status" value="1"/>
</dbReference>
<organism evidence="8 9">
    <name type="scientific">Nonomuraea rosea</name>
    <dbReference type="NCBI Taxonomy" id="638574"/>
    <lineage>
        <taxon>Bacteria</taxon>
        <taxon>Bacillati</taxon>
        <taxon>Actinomycetota</taxon>
        <taxon>Actinomycetes</taxon>
        <taxon>Streptosporangiales</taxon>
        <taxon>Streptosporangiaceae</taxon>
        <taxon>Nonomuraea</taxon>
    </lineage>
</organism>
<name>A0ABP6V8N7_9ACTN</name>
<keyword evidence="2 4" id="KW-0238">DNA-binding</keyword>
<dbReference type="PROSITE" id="PS50949">
    <property type="entry name" value="HTH_GNTR"/>
    <property type="match status" value="1"/>
</dbReference>
<dbReference type="PANTHER" id="PTHR30055">
    <property type="entry name" value="HTH-TYPE TRANSCRIPTIONAL REGULATOR RUTR"/>
    <property type="match status" value="1"/>
</dbReference>
<evidence type="ECO:0000256" key="3">
    <source>
        <dbReference type="ARBA" id="ARBA00023163"/>
    </source>
</evidence>
<dbReference type="CDD" id="cd07377">
    <property type="entry name" value="WHTH_GntR"/>
    <property type="match status" value="1"/>
</dbReference>
<dbReference type="InterPro" id="IPR001647">
    <property type="entry name" value="HTH_TetR"/>
</dbReference>
<dbReference type="InterPro" id="IPR036388">
    <property type="entry name" value="WH-like_DNA-bd_sf"/>
</dbReference>
<dbReference type="Proteomes" id="UP001500630">
    <property type="component" value="Unassembled WGS sequence"/>
</dbReference>
<dbReference type="SUPFAM" id="SSF48498">
    <property type="entry name" value="Tetracyclin repressor-like, C-terminal domain"/>
    <property type="match status" value="1"/>
</dbReference>
<dbReference type="Pfam" id="PF00440">
    <property type="entry name" value="TetR_N"/>
    <property type="match status" value="1"/>
</dbReference>
<keyword evidence="1" id="KW-0805">Transcription regulation</keyword>
<evidence type="ECO:0000256" key="4">
    <source>
        <dbReference type="PROSITE-ProRule" id="PRU00335"/>
    </source>
</evidence>
<feature type="domain" description="HTH tetR-type" evidence="7">
    <location>
        <begin position="114"/>
        <end position="174"/>
    </location>
</feature>
<evidence type="ECO:0000256" key="2">
    <source>
        <dbReference type="ARBA" id="ARBA00023125"/>
    </source>
</evidence>
<comment type="caution">
    <text evidence="8">The sequence shown here is derived from an EMBL/GenBank/DDBJ whole genome shotgun (WGS) entry which is preliminary data.</text>
</comment>
<dbReference type="PROSITE" id="PS50977">
    <property type="entry name" value="HTH_TETR_2"/>
    <property type="match status" value="1"/>
</dbReference>
<evidence type="ECO:0000256" key="1">
    <source>
        <dbReference type="ARBA" id="ARBA00023015"/>
    </source>
</evidence>
<accession>A0ABP6V8N7</accession>
<evidence type="ECO:0000259" key="7">
    <source>
        <dbReference type="PROSITE" id="PS50977"/>
    </source>
</evidence>
<feature type="region of interest" description="Disordered" evidence="5">
    <location>
        <begin position="70"/>
        <end position="112"/>
    </location>
</feature>
<dbReference type="SUPFAM" id="SSF46785">
    <property type="entry name" value="Winged helix' DNA-binding domain"/>
    <property type="match status" value="1"/>
</dbReference>
<dbReference type="InterPro" id="IPR000524">
    <property type="entry name" value="Tscrpt_reg_HTH_GntR"/>
</dbReference>
<dbReference type="Gene3D" id="1.10.10.10">
    <property type="entry name" value="Winged helix-like DNA-binding domain superfamily/Winged helix DNA-binding domain"/>
    <property type="match status" value="1"/>
</dbReference>
<dbReference type="Pfam" id="PF00392">
    <property type="entry name" value="GntR"/>
    <property type="match status" value="1"/>
</dbReference>
<dbReference type="InterPro" id="IPR009057">
    <property type="entry name" value="Homeodomain-like_sf"/>
</dbReference>
<dbReference type="InterPro" id="IPR050109">
    <property type="entry name" value="HTH-type_TetR-like_transc_reg"/>
</dbReference>
<dbReference type="InterPro" id="IPR036390">
    <property type="entry name" value="WH_DNA-bd_sf"/>
</dbReference>
<reference evidence="9" key="1">
    <citation type="journal article" date="2019" name="Int. J. Syst. Evol. Microbiol.">
        <title>The Global Catalogue of Microorganisms (GCM) 10K type strain sequencing project: providing services to taxonomists for standard genome sequencing and annotation.</title>
        <authorList>
            <consortium name="The Broad Institute Genomics Platform"/>
            <consortium name="The Broad Institute Genome Sequencing Center for Infectious Disease"/>
            <person name="Wu L."/>
            <person name="Ma J."/>
        </authorList>
    </citation>
    <scope>NUCLEOTIDE SEQUENCE [LARGE SCALE GENOMIC DNA]</scope>
    <source>
        <strain evidence="9">JCM 17326</strain>
    </source>
</reference>
<dbReference type="Gene3D" id="1.10.357.10">
    <property type="entry name" value="Tetracycline Repressor, domain 2"/>
    <property type="match status" value="1"/>
</dbReference>
<evidence type="ECO:0000313" key="9">
    <source>
        <dbReference type="Proteomes" id="UP001500630"/>
    </source>
</evidence>
<dbReference type="EMBL" id="BAABDQ010000001">
    <property type="protein sequence ID" value="GAA3530164.1"/>
    <property type="molecule type" value="Genomic_DNA"/>
</dbReference>